<evidence type="ECO:0000259" key="7">
    <source>
        <dbReference type="PROSITE" id="PS50048"/>
    </source>
</evidence>
<accession>A0ABR3JMH8</accession>
<evidence type="ECO:0000256" key="4">
    <source>
        <dbReference type="ARBA" id="ARBA00023163"/>
    </source>
</evidence>
<dbReference type="CDD" id="cd00067">
    <property type="entry name" value="GAL4"/>
    <property type="match status" value="1"/>
</dbReference>
<feature type="compositionally biased region" description="Low complexity" evidence="6">
    <location>
        <begin position="95"/>
        <end position="104"/>
    </location>
</feature>
<keyword evidence="4" id="KW-0804">Transcription</keyword>
<feature type="domain" description="Zn(2)-C6 fungal-type" evidence="7">
    <location>
        <begin position="10"/>
        <end position="40"/>
    </location>
</feature>
<feature type="compositionally biased region" description="Polar residues" evidence="6">
    <location>
        <begin position="74"/>
        <end position="88"/>
    </location>
</feature>
<dbReference type="Pfam" id="PF00172">
    <property type="entry name" value="Zn_clus"/>
    <property type="match status" value="1"/>
</dbReference>
<dbReference type="Gene3D" id="4.10.240.10">
    <property type="entry name" value="Zn(2)-C6 fungal-type DNA-binding domain"/>
    <property type="match status" value="1"/>
</dbReference>
<dbReference type="PROSITE" id="PS50048">
    <property type="entry name" value="ZN2_CY6_FUNGAL_2"/>
    <property type="match status" value="1"/>
</dbReference>
<evidence type="ECO:0000313" key="8">
    <source>
        <dbReference type="EMBL" id="KAL0956578.1"/>
    </source>
</evidence>
<dbReference type="PANTHER" id="PTHR47660">
    <property type="entry name" value="TRANSCRIPTION FACTOR WITH C2H2 AND ZN(2)-CYS(6) DNA BINDING DOMAIN (EUROFUNG)-RELATED-RELATED"/>
    <property type="match status" value="1"/>
</dbReference>
<dbReference type="InterPro" id="IPR001138">
    <property type="entry name" value="Zn2Cys6_DnaBD"/>
</dbReference>
<name>A0ABR3JMH8_9AGAR</name>
<evidence type="ECO:0000313" key="9">
    <source>
        <dbReference type="Proteomes" id="UP001556367"/>
    </source>
</evidence>
<dbReference type="SUPFAM" id="SSF57701">
    <property type="entry name" value="Zn2/Cys6 DNA-binding domain"/>
    <property type="match status" value="1"/>
</dbReference>
<keyword evidence="2" id="KW-0862">Zinc</keyword>
<evidence type="ECO:0000256" key="1">
    <source>
        <dbReference type="ARBA" id="ARBA00022723"/>
    </source>
</evidence>
<evidence type="ECO:0000256" key="6">
    <source>
        <dbReference type="SAM" id="MobiDB-lite"/>
    </source>
</evidence>
<gene>
    <name evidence="8" type="ORF">HGRIS_002716</name>
</gene>
<reference evidence="9" key="1">
    <citation type="submission" date="2024-06" db="EMBL/GenBank/DDBJ databases">
        <title>Multi-omics analyses provide insights into the biosynthesis of the anticancer antibiotic pleurotin in Hohenbuehelia grisea.</title>
        <authorList>
            <person name="Weaver J.A."/>
            <person name="Alberti F."/>
        </authorList>
    </citation>
    <scope>NUCLEOTIDE SEQUENCE [LARGE SCALE GENOMIC DNA]</scope>
    <source>
        <strain evidence="9">T-177</strain>
    </source>
</reference>
<keyword evidence="1" id="KW-0479">Metal-binding</keyword>
<organism evidence="8 9">
    <name type="scientific">Hohenbuehelia grisea</name>
    <dbReference type="NCBI Taxonomy" id="104357"/>
    <lineage>
        <taxon>Eukaryota</taxon>
        <taxon>Fungi</taxon>
        <taxon>Dikarya</taxon>
        <taxon>Basidiomycota</taxon>
        <taxon>Agaricomycotina</taxon>
        <taxon>Agaricomycetes</taxon>
        <taxon>Agaricomycetidae</taxon>
        <taxon>Agaricales</taxon>
        <taxon>Pleurotineae</taxon>
        <taxon>Pleurotaceae</taxon>
        <taxon>Hohenbuehelia</taxon>
    </lineage>
</organism>
<evidence type="ECO:0000256" key="2">
    <source>
        <dbReference type="ARBA" id="ARBA00022833"/>
    </source>
</evidence>
<dbReference type="InterPro" id="IPR036864">
    <property type="entry name" value="Zn2-C6_fun-type_DNA-bd_sf"/>
</dbReference>
<dbReference type="SMART" id="SM00066">
    <property type="entry name" value="GAL4"/>
    <property type="match status" value="1"/>
</dbReference>
<keyword evidence="9" id="KW-1185">Reference proteome</keyword>
<evidence type="ECO:0000256" key="5">
    <source>
        <dbReference type="ARBA" id="ARBA00023242"/>
    </source>
</evidence>
<keyword evidence="5" id="KW-0539">Nucleus</keyword>
<evidence type="ECO:0000256" key="3">
    <source>
        <dbReference type="ARBA" id="ARBA00023015"/>
    </source>
</evidence>
<proteinExistence type="predicted"/>
<protein>
    <recommendedName>
        <fullName evidence="7">Zn(2)-C6 fungal-type domain-containing protein</fullName>
    </recommendedName>
</protein>
<dbReference type="EMBL" id="JASNQZ010000006">
    <property type="protein sequence ID" value="KAL0956578.1"/>
    <property type="molecule type" value="Genomic_DNA"/>
</dbReference>
<sequence>MKSMPSRKKSCRQCSDAKTRCDLVRPSCSRCTSRGHRCEYFTNPAESTLAAVNGHLSLNSPTYISSFPMAVPSGSASDSSAQPLSWSAESRDVRVPSSPSSSSVTGESKRSDVGASASSMTRIPMEGTHEASASLSFAHVELASSIDSARIKERWIDGFIPSKTLCPKSMPPQTLLFIARILKGYPRKMLRPKELPPIVHPLQITTSHGPSSLANCISIVRMWYDRAPGSEGIVSRTVTTEMERLLQEYTALDEMDLLSAFQCYLVYALMTFQSNDPRLPVADRTTVVNLEEIASRLGDRGLVCKAEVEHTRPDWESWIVAEAKRRSVFAMYMFQNLFNAVNDIPVYLAEELASLPAPASKILWEAKNRDVWEREYDKFLASWENGGLKLGELWPHKFTGDPMVREDRVDRWSEAVDEFGMMLLSICIHTHGN</sequence>
<dbReference type="PROSITE" id="PS00463">
    <property type="entry name" value="ZN2_CY6_FUNGAL_1"/>
    <property type="match status" value="1"/>
</dbReference>
<dbReference type="Proteomes" id="UP001556367">
    <property type="component" value="Unassembled WGS sequence"/>
</dbReference>
<dbReference type="PANTHER" id="PTHR47660:SF3">
    <property type="entry name" value="FINGER DOMAIN PROTEIN, PUTATIVE (AFU_ORTHOLOGUE AFUA_4G03310)-RELATED"/>
    <property type="match status" value="1"/>
</dbReference>
<keyword evidence="3" id="KW-0805">Transcription regulation</keyword>
<comment type="caution">
    <text evidence="8">The sequence shown here is derived from an EMBL/GenBank/DDBJ whole genome shotgun (WGS) entry which is preliminary data.</text>
</comment>
<feature type="region of interest" description="Disordered" evidence="6">
    <location>
        <begin position="72"/>
        <end position="118"/>
    </location>
</feature>